<dbReference type="InterPro" id="IPR044726">
    <property type="entry name" value="ABCC_6TM_D2"/>
</dbReference>
<protein>
    <submittedName>
        <fullName evidence="13">P-loop containing nucleoside triphosphate hydrolase protein</fullName>
    </submittedName>
</protein>
<dbReference type="InterPro" id="IPR003439">
    <property type="entry name" value="ABC_transporter-like_ATP-bd"/>
</dbReference>
<dbReference type="PANTHER" id="PTHR24223">
    <property type="entry name" value="ATP-BINDING CASSETTE SUB-FAMILY C"/>
    <property type="match status" value="1"/>
</dbReference>
<dbReference type="GO" id="GO:0005524">
    <property type="term" value="F:ATP binding"/>
    <property type="evidence" value="ECO:0007669"/>
    <property type="project" value="UniProtKB-KW"/>
</dbReference>
<feature type="transmembrane region" description="Helical" evidence="10">
    <location>
        <begin position="25"/>
        <end position="46"/>
    </location>
</feature>
<evidence type="ECO:0000259" key="11">
    <source>
        <dbReference type="PROSITE" id="PS50893"/>
    </source>
</evidence>
<keyword evidence="13" id="KW-0378">Hydrolase</keyword>
<keyword evidence="7 10" id="KW-0472">Membrane</keyword>
<feature type="transmembrane region" description="Helical" evidence="10">
    <location>
        <begin position="100"/>
        <end position="123"/>
    </location>
</feature>
<dbReference type="InterPro" id="IPR050173">
    <property type="entry name" value="ABC_transporter_C-like"/>
</dbReference>
<feature type="domain" description="ABC transmembrane type-1" evidence="12">
    <location>
        <begin position="273"/>
        <end position="558"/>
    </location>
</feature>
<evidence type="ECO:0000313" key="13">
    <source>
        <dbReference type="EMBL" id="KAJ7367792.1"/>
    </source>
</evidence>
<dbReference type="SUPFAM" id="SSF90123">
    <property type="entry name" value="ABC transporter transmembrane region"/>
    <property type="match status" value="2"/>
</dbReference>
<dbReference type="PROSITE" id="PS00211">
    <property type="entry name" value="ABC_TRANSPORTER_1"/>
    <property type="match status" value="2"/>
</dbReference>
<feature type="transmembrane region" description="Helical" evidence="10">
    <location>
        <begin position="966"/>
        <end position="988"/>
    </location>
</feature>
<gene>
    <name evidence="13" type="ORF">DFH08DRAFT_908885</name>
</gene>
<dbReference type="Pfam" id="PF00664">
    <property type="entry name" value="ABC_membrane"/>
    <property type="match status" value="2"/>
</dbReference>
<evidence type="ECO:0000256" key="6">
    <source>
        <dbReference type="ARBA" id="ARBA00022989"/>
    </source>
</evidence>
<organism evidence="13 14">
    <name type="scientific">Mycena albidolilacea</name>
    <dbReference type="NCBI Taxonomy" id="1033008"/>
    <lineage>
        <taxon>Eukaryota</taxon>
        <taxon>Fungi</taxon>
        <taxon>Dikarya</taxon>
        <taxon>Basidiomycota</taxon>
        <taxon>Agaricomycotina</taxon>
        <taxon>Agaricomycetes</taxon>
        <taxon>Agaricomycetidae</taxon>
        <taxon>Agaricales</taxon>
        <taxon>Marasmiineae</taxon>
        <taxon>Mycenaceae</taxon>
        <taxon>Mycena</taxon>
    </lineage>
</organism>
<evidence type="ECO:0000256" key="9">
    <source>
        <dbReference type="SAM" id="MobiDB-lite"/>
    </source>
</evidence>
<evidence type="ECO:0000259" key="12">
    <source>
        <dbReference type="PROSITE" id="PS50929"/>
    </source>
</evidence>
<keyword evidence="8" id="KW-0325">Glycoprotein</keyword>
<evidence type="ECO:0000256" key="5">
    <source>
        <dbReference type="ARBA" id="ARBA00022840"/>
    </source>
</evidence>
<reference evidence="13" key="1">
    <citation type="submission" date="2023-03" db="EMBL/GenBank/DDBJ databases">
        <title>Massive genome expansion in bonnet fungi (Mycena s.s.) driven by repeated elements and novel gene families across ecological guilds.</title>
        <authorList>
            <consortium name="Lawrence Berkeley National Laboratory"/>
            <person name="Harder C.B."/>
            <person name="Miyauchi S."/>
            <person name="Viragh M."/>
            <person name="Kuo A."/>
            <person name="Thoen E."/>
            <person name="Andreopoulos B."/>
            <person name="Lu D."/>
            <person name="Skrede I."/>
            <person name="Drula E."/>
            <person name="Henrissat B."/>
            <person name="Morin E."/>
            <person name="Kohler A."/>
            <person name="Barry K."/>
            <person name="LaButti K."/>
            <person name="Morin E."/>
            <person name="Salamov A."/>
            <person name="Lipzen A."/>
            <person name="Mereny Z."/>
            <person name="Hegedus B."/>
            <person name="Baldrian P."/>
            <person name="Stursova M."/>
            <person name="Weitz H."/>
            <person name="Taylor A."/>
            <person name="Grigoriev I.V."/>
            <person name="Nagy L.G."/>
            <person name="Martin F."/>
            <person name="Kauserud H."/>
        </authorList>
    </citation>
    <scope>NUCLEOTIDE SEQUENCE</scope>
    <source>
        <strain evidence="13">CBHHK002</strain>
    </source>
</reference>
<evidence type="ECO:0000256" key="10">
    <source>
        <dbReference type="SAM" id="Phobius"/>
    </source>
</evidence>
<keyword evidence="3 10" id="KW-0812">Transmembrane</keyword>
<feature type="transmembrane region" description="Helical" evidence="10">
    <location>
        <begin position="161"/>
        <end position="182"/>
    </location>
</feature>
<dbReference type="EMBL" id="JARIHO010000001">
    <property type="protein sequence ID" value="KAJ7367792.1"/>
    <property type="molecule type" value="Genomic_DNA"/>
</dbReference>
<feature type="transmembrane region" description="Helical" evidence="10">
    <location>
        <begin position="308"/>
        <end position="332"/>
    </location>
</feature>
<comment type="subcellular location">
    <subcellularLocation>
        <location evidence="1">Membrane</location>
        <topology evidence="1">Multi-pass membrane protein</topology>
    </subcellularLocation>
</comment>
<feature type="transmembrane region" description="Helical" evidence="10">
    <location>
        <begin position="493"/>
        <end position="521"/>
    </location>
</feature>
<feature type="transmembrane region" description="Helical" evidence="10">
    <location>
        <begin position="130"/>
        <end position="155"/>
    </location>
</feature>
<dbReference type="Pfam" id="PF00005">
    <property type="entry name" value="ABC_tran"/>
    <property type="match status" value="2"/>
</dbReference>
<dbReference type="CDD" id="cd18580">
    <property type="entry name" value="ABC_6TM_ABCC_D2"/>
    <property type="match status" value="1"/>
</dbReference>
<feature type="domain" description="ABC transporter" evidence="11">
    <location>
        <begin position="631"/>
        <end position="859"/>
    </location>
</feature>
<dbReference type="Proteomes" id="UP001218218">
    <property type="component" value="Unassembled WGS sequence"/>
</dbReference>
<sequence length="1487" mass="163159">MEELNVVQGPQSLCRSFDFTVAFEASILLILPSTIFICVATPYIWIAKPWGNFSKNLSGRHNPRSATIIFSFFLLNCTAVLSFVSWLTSSPDLPSPTKKLVTAALTLTMVSSVLFVVVGLSAIVSKTLAFILALYQFIILILQMAPLRTFILYGGRATSTFFLASFASLFGATALVVISLSIPGRKVANRLSEGDGLFHHIFVLWALPLMRKGSEKDFVVDYGLDPEMESTELYRRFKIAWDREMKQHSSHPLLVRALFRAFYPTFLSTVPPAMIRALAQVVQPLLVNAAIKFVSSYGLGLSPEPSQWGWALAGVFALVFLALSSATSLYFYSIARTGGYIRGALIEAMFRKALVLRAESVTEATGGDPMNLMSSDVERITTHLDLAHQIWVNLITIALGLYILYTQLGLGPLLAALPIIFLVLISSPLLSRKVGPLEEDITALCDKRVRLITSILRQVKSVKLAALETEVENSVKAARTAELGARKRFWDRFAIIVSLTNVTLNLLSLFCLGTYSLIFFLGHGPPLSTARLFTAYATLTIISASIFAIGQGLPAVTQAYVSVQRIERYLSSPEYEHESDRDAEHSDFKNSSFKDIAKTLEPILEVPEKSPAVFLHLESSVSSLFAPVRGERNQTVIFDAARIGWGEKVVLDGLDASICSEELTMVIGRVASGKSTLLAALLGETSILAGRVSFPTTFRRGIAYCSQVPWIQGSLSVRDNILFASAMDTSWYKRVTDACALHVDLESMAEGDLTLARGLSGGQKARVALARAVYSRLEVLVLDDVFAALDPETSSAVFTALFGNEGLLRGKTVVLATNQLAQVKHSDWIIALHGTDETQQGTYAEFLASNNTTGRLIRDNVQHSGSGDQILAVERSTTEASQALEETNTPELEEMEPLEASSDSTSRKTYLHYMRSVGWHRMTVYALLLLVAIAIQVVTPVFLQIWSTFNDTHSDREARNRTGIFLGSYAIFEVFYSISITVLFYYVIMAVTLRASANLHAGLFSALMKTTIEFFSTTHPGQIISRFSQDIFVLDDLFPISFYDFGYQLMRLVGSAILMIVSVPYLAVVVVIVIGIAYLVQKFYLATAKKLRRLDLSSKAPLYTLFQEIIDFNGLLTIRAASTGNRLIQQNTLLLAQSQRPFYLTTLASVWFASTIGVMTATVNTAIVILAVATRRSTNAGLLAVGLTQAVSLQDTITLMLTSWTQLEISAVAVERNLEYSNLAPEQDILPAVGSTPDGTWPSQGDVRFKDVYARYTIDGPPVLRGISFDARAGSKFAIVGRTGGGKSTLLMALLRALHTEGEILIDGINIMNVPRQRLRKGITVIPQDPFLLAGTVRQNVDIVGQKSDAEIWAALEAVQLKPTVTALEGGLDHELTGSGRSLSQGQLQLLAMARALLCGCKLAIFDEPTANIDPETDIIIQNVIRSSFQDCTIFAIVHRLENIMDFDQVIVLDAGQIVESGKPSELVQNRDSVFRQLSNAHHSRIE</sequence>
<evidence type="ECO:0000313" key="14">
    <source>
        <dbReference type="Proteomes" id="UP001218218"/>
    </source>
</evidence>
<evidence type="ECO:0000256" key="1">
    <source>
        <dbReference type="ARBA" id="ARBA00004141"/>
    </source>
</evidence>
<feature type="transmembrane region" description="Helical" evidence="10">
    <location>
        <begin position="386"/>
        <end position="405"/>
    </location>
</feature>
<dbReference type="InterPro" id="IPR036640">
    <property type="entry name" value="ABC1_TM_sf"/>
</dbReference>
<evidence type="ECO:0000256" key="8">
    <source>
        <dbReference type="ARBA" id="ARBA00023180"/>
    </source>
</evidence>
<proteinExistence type="predicted"/>
<dbReference type="PROSITE" id="PS50929">
    <property type="entry name" value="ABC_TM1F"/>
    <property type="match status" value="2"/>
</dbReference>
<feature type="transmembrane region" description="Helical" evidence="10">
    <location>
        <begin position="67"/>
        <end position="88"/>
    </location>
</feature>
<dbReference type="PROSITE" id="PS50893">
    <property type="entry name" value="ABC_TRANSPORTER_2"/>
    <property type="match status" value="2"/>
</dbReference>
<feature type="region of interest" description="Disordered" evidence="9">
    <location>
        <begin position="879"/>
        <end position="899"/>
    </location>
</feature>
<name>A0AAD7F3R0_9AGAR</name>
<keyword evidence="6 10" id="KW-1133">Transmembrane helix</keyword>
<feature type="transmembrane region" description="Helical" evidence="10">
    <location>
        <begin position="1056"/>
        <end position="1080"/>
    </location>
</feature>
<feature type="transmembrane region" description="Helical" evidence="10">
    <location>
        <begin position="411"/>
        <end position="430"/>
    </location>
</feature>
<dbReference type="InterPro" id="IPR011527">
    <property type="entry name" value="ABC1_TM_dom"/>
</dbReference>
<dbReference type="PANTHER" id="PTHR24223:SF399">
    <property type="entry name" value="ABC TRANSPORTER ATNG"/>
    <property type="match status" value="1"/>
</dbReference>
<dbReference type="SUPFAM" id="SSF52540">
    <property type="entry name" value="P-loop containing nucleoside triphosphate hydrolases"/>
    <property type="match status" value="2"/>
</dbReference>
<evidence type="ECO:0000256" key="2">
    <source>
        <dbReference type="ARBA" id="ARBA00022448"/>
    </source>
</evidence>
<keyword evidence="14" id="KW-1185">Reference proteome</keyword>
<feature type="transmembrane region" description="Helical" evidence="10">
    <location>
        <begin position="253"/>
        <end position="275"/>
    </location>
</feature>
<dbReference type="Gene3D" id="3.40.50.300">
    <property type="entry name" value="P-loop containing nucleotide triphosphate hydrolases"/>
    <property type="match status" value="2"/>
</dbReference>
<dbReference type="GO" id="GO:0016887">
    <property type="term" value="F:ATP hydrolysis activity"/>
    <property type="evidence" value="ECO:0007669"/>
    <property type="project" value="InterPro"/>
</dbReference>
<evidence type="ECO:0000256" key="3">
    <source>
        <dbReference type="ARBA" id="ARBA00022692"/>
    </source>
</evidence>
<feature type="transmembrane region" description="Helical" evidence="10">
    <location>
        <begin position="924"/>
        <end position="946"/>
    </location>
</feature>
<keyword evidence="2" id="KW-0813">Transport</keyword>
<comment type="caution">
    <text evidence="13">The sequence shown here is derived from an EMBL/GenBank/DDBJ whole genome shotgun (WGS) entry which is preliminary data.</text>
</comment>
<dbReference type="InterPro" id="IPR044746">
    <property type="entry name" value="ABCC_6TM_D1"/>
</dbReference>
<dbReference type="InterPro" id="IPR003593">
    <property type="entry name" value="AAA+_ATPase"/>
</dbReference>
<feature type="domain" description="ABC transporter" evidence="11">
    <location>
        <begin position="1247"/>
        <end position="1480"/>
    </location>
</feature>
<feature type="domain" description="ABC transmembrane type-1" evidence="12">
    <location>
        <begin position="926"/>
        <end position="1208"/>
    </location>
</feature>
<dbReference type="FunFam" id="3.40.50.300:FF:000838">
    <property type="entry name" value="ABC multidrug transporter (Eurofung)"/>
    <property type="match status" value="1"/>
</dbReference>
<evidence type="ECO:0000256" key="7">
    <source>
        <dbReference type="ARBA" id="ARBA00023136"/>
    </source>
</evidence>
<dbReference type="InterPro" id="IPR017871">
    <property type="entry name" value="ABC_transporter-like_CS"/>
</dbReference>
<dbReference type="CDD" id="cd18579">
    <property type="entry name" value="ABC_6TM_ABCC_D1"/>
    <property type="match status" value="1"/>
</dbReference>
<keyword evidence="5" id="KW-0067">ATP-binding</keyword>
<feature type="transmembrane region" description="Helical" evidence="10">
    <location>
        <begin position="533"/>
        <end position="556"/>
    </location>
</feature>
<accession>A0AAD7F3R0</accession>
<dbReference type="Gene3D" id="1.20.1560.10">
    <property type="entry name" value="ABC transporter type 1, transmembrane domain"/>
    <property type="match status" value="2"/>
</dbReference>
<dbReference type="InterPro" id="IPR027417">
    <property type="entry name" value="P-loop_NTPase"/>
</dbReference>
<keyword evidence="4" id="KW-0547">Nucleotide-binding</keyword>
<dbReference type="GO" id="GO:0016020">
    <property type="term" value="C:membrane"/>
    <property type="evidence" value="ECO:0007669"/>
    <property type="project" value="UniProtKB-SubCell"/>
</dbReference>
<dbReference type="SMART" id="SM00382">
    <property type="entry name" value="AAA"/>
    <property type="match status" value="2"/>
</dbReference>
<dbReference type="GO" id="GO:0140359">
    <property type="term" value="F:ABC-type transporter activity"/>
    <property type="evidence" value="ECO:0007669"/>
    <property type="project" value="InterPro"/>
</dbReference>
<evidence type="ECO:0000256" key="4">
    <source>
        <dbReference type="ARBA" id="ARBA00022741"/>
    </source>
</evidence>
<feature type="transmembrane region" description="Helical" evidence="10">
    <location>
        <begin position="1142"/>
        <end position="1173"/>
    </location>
</feature>
<dbReference type="CDD" id="cd03244">
    <property type="entry name" value="ABCC_MRP_domain2"/>
    <property type="match status" value="1"/>
</dbReference>